<dbReference type="InterPro" id="IPR019378">
    <property type="entry name" value="GDP-Fuc_O-FucTrfase"/>
</dbReference>
<dbReference type="InterPro" id="IPR045130">
    <property type="entry name" value="OFUT2-like"/>
</dbReference>
<evidence type="ECO:0000256" key="7">
    <source>
        <dbReference type="ARBA" id="ARBA00025803"/>
    </source>
</evidence>
<comment type="similarity">
    <text evidence="7">Belongs to the glycosyltransferase 68 family.</text>
</comment>
<dbReference type="GeneID" id="59339576"/>
<protein>
    <recommendedName>
        <fullName evidence="8">GDP-fucose protein O-fucosyltransferase 2</fullName>
    </recommendedName>
</protein>
<dbReference type="Gene3D" id="3.40.50.11350">
    <property type="match status" value="1"/>
</dbReference>
<sequence length="465" mass="52748">MRSLANYGFLTRRPPTLAIVLVCGSLLAFRLFPFADTALESPPSIPVLTTTHTPERFLLNGPPTRRLKDNLRADLKYITTWHGNGFTNDIMSYINLLYLAKATQRVAIMDSFFPAPQHVGKTFAAAAVTPTNLPFKDVFDLPRFTELSGVQVVQWADVKNASSDEAELDSLGCWNLDQANVNNKGPHVKKTPEQLKIDISYSIAPYWVKQYPEQPGNEHVRLSQLVALSFPRTYRKSIQSQKPVKSSILQLEVTPDDHLMCFDYLFTTCENSAHDIWMDYSSTWRQIGQYLHFHPKIERLAQEYLRKILDVAVGEDIPPYIAVHVRHGDFEDWCNGLSREDCFAPLSTYRHRVQQLQARLLEEKGVSVEHVVMTSDEVSEEWWAEVASYGWARPDHTTTKDEHGPWYTVLIDNAIQGLGHGVVGTKFSTVSSIAAKRVESWNNGLSYMVKWGIVGADNMVMEDDE</sequence>
<evidence type="ECO:0000256" key="5">
    <source>
        <dbReference type="ARBA" id="ARBA00023253"/>
    </source>
</evidence>
<comment type="subcellular location">
    <subcellularLocation>
        <location evidence="1">Endoplasmic reticulum</location>
    </subcellularLocation>
</comment>
<gene>
    <name evidence="9" type="ORF">MIND_00008700</name>
</gene>
<organism evidence="9 10">
    <name type="scientific">Mycena indigotica</name>
    <dbReference type="NCBI Taxonomy" id="2126181"/>
    <lineage>
        <taxon>Eukaryota</taxon>
        <taxon>Fungi</taxon>
        <taxon>Dikarya</taxon>
        <taxon>Basidiomycota</taxon>
        <taxon>Agaricomycotina</taxon>
        <taxon>Agaricomycetes</taxon>
        <taxon>Agaricomycetidae</taxon>
        <taxon>Agaricales</taxon>
        <taxon>Marasmiineae</taxon>
        <taxon>Mycenaceae</taxon>
        <taxon>Mycena</taxon>
    </lineage>
</organism>
<dbReference type="OrthoDB" id="423313at2759"/>
<dbReference type="RefSeq" id="XP_037224970.1">
    <property type="nucleotide sequence ID" value="XM_037357060.1"/>
</dbReference>
<dbReference type="GO" id="GO:0046922">
    <property type="term" value="F:peptide-O-fucosyltransferase activity"/>
    <property type="evidence" value="ECO:0007669"/>
    <property type="project" value="InterPro"/>
</dbReference>
<comment type="pathway">
    <text evidence="2">Protein modification; protein glycosylation.</text>
</comment>
<dbReference type="PANTHER" id="PTHR13398:SF0">
    <property type="entry name" value="GDP-FUCOSE PROTEIN O-FUCOSYLTRANSFERASE 2"/>
    <property type="match status" value="1"/>
</dbReference>
<keyword evidence="6" id="KW-0119">Carbohydrate metabolism</keyword>
<dbReference type="GO" id="GO:0006004">
    <property type="term" value="P:fucose metabolic process"/>
    <property type="evidence" value="ECO:0007669"/>
    <property type="project" value="UniProtKB-KW"/>
</dbReference>
<evidence type="ECO:0000313" key="9">
    <source>
        <dbReference type="EMBL" id="KAF7314947.1"/>
    </source>
</evidence>
<comment type="caution">
    <text evidence="9">The sequence shown here is derived from an EMBL/GenBank/DDBJ whole genome shotgun (WGS) entry which is preliminary data.</text>
</comment>
<evidence type="ECO:0000256" key="6">
    <source>
        <dbReference type="ARBA" id="ARBA00023277"/>
    </source>
</evidence>
<evidence type="ECO:0000313" key="10">
    <source>
        <dbReference type="Proteomes" id="UP000636479"/>
    </source>
</evidence>
<keyword evidence="5" id="KW-0294">Fucose metabolism</keyword>
<reference evidence="9" key="1">
    <citation type="submission" date="2020-05" db="EMBL/GenBank/DDBJ databases">
        <title>Mycena genomes resolve the evolution of fungal bioluminescence.</title>
        <authorList>
            <person name="Tsai I.J."/>
        </authorList>
    </citation>
    <scope>NUCLEOTIDE SEQUENCE</scope>
    <source>
        <strain evidence="9">171206Taipei</strain>
    </source>
</reference>
<dbReference type="Pfam" id="PF10250">
    <property type="entry name" value="O-FucT"/>
    <property type="match status" value="1"/>
</dbReference>
<dbReference type="EMBL" id="JACAZF010000001">
    <property type="protein sequence ID" value="KAF7314947.1"/>
    <property type="molecule type" value="Genomic_DNA"/>
</dbReference>
<dbReference type="CDD" id="cd11296">
    <property type="entry name" value="O-FucT_like"/>
    <property type="match status" value="1"/>
</dbReference>
<evidence type="ECO:0000256" key="3">
    <source>
        <dbReference type="ARBA" id="ARBA00022679"/>
    </source>
</evidence>
<evidence type="ECO:0000256" key="4">
    <source>
        <dbReference type="ARBA" id="ARBA00022824"/>
    </source>
</evidence>
<keyword evidence="10" id="KW-1185">Reference proteome</keyword>
<name>A0A8H6TDV8_9AGAR</name>
<dbReference type="Proteomes" id="UP000636479">
    <property type="component" value="Unassembled WGS sequence"/>
</dbReference>
<dbReference type="AlphaFoldDB" id="A0A8H6TDV8"/>
<evidence type="ECO:0000256" key="1">
    <source>
        <dbReference type="ARBA" id="ARBA00004240"/>
    </source>
</evidence>
<evidence type="ECO:0000256" key="2">
    <source>
        <dbReference type="ARBA" id="ARBA00004922"/>
    </source>
</evidence>
<dbReference type="GO" id="GO:0005783">
    <property type="term" value="C:endoplasmic reticulum"/>
    <property type="evidence" value="ECO:0007669"/>
    <property type="project" value="UniProtKB-SubCell"/>
</dbReference>
<keyword evidence="3" id="KW-0808">Transferase</keyword>
<dbReference type="PANTHER" id="PTHR13398">
    <property type="entry name" value="GDP-FUCOSE PROTEIN O-FUCOSYLTRANSFERASE 2"/>
    <property type="match status" value="1"/>
</dbReference>
<keyword evidence="4" id="KW-0256">Endoplasmic reticulum</keyword>
<accession>A0A8H6TDV8</accession>
<proteinExistence type="inferred from homology"/>
<evidence type="ECO:0000256" key="8">
    <source>
        <dbReference type="ARBA" id="ARBA00026232"/>
    </source>
</evidence>